<dbReference type="Proteomes" id="UP000689129">
    <property type="component" value="Unassembled WGS sequence"/>
</dbReference>
<accession>A0A8I2ZZF3</accession>
<gene>
    <name evidence="2" type="ORF">HYQ45_001382</name>
</gene>
<dbReference type="AlphaFoldDB" id="A0A8I2ZZF3"/>
<protein>
    <recommendedName>
        <fullName evidence="1">Ecp2 effector protein-like domain-containing protein</fullName>
    </recommendedName>
</protein>
<dbReference type="InterPro" id="IPR029226">
    <property type="entry name" value="Ecp2-like"/>
</dbReference>
<evidence type="ECO:0000313" key="3">
    <source>
        <dbReference type="Proteomes" id="UP000689129"/>
    </source>
</evidence>
<evidence type="ECO:0000313" key="2">
    <source>
        <dbReference type="EMBL" id="KAG7142310.1"/>
    </source>
</evidence>
<organism evidence="2 3">
    <name type="scientific">Verticillium longisporum</name>
    <name type="common">Verticillium dahliae var. longisporum</name>
    <dbReference type="NCBI Taxonomy" id="100787"/>
    <lineage>
        <taxon>Eukaryota</taxon>
        <taxon>Fungi</taxon>
        <taxon>Dikarya</taxon>
        <taxon>Ascomycota</taxon>
        <taxon>Pezizomycotina</taxon>
        <taxon>Sordariomycetes</taxon>
        <taxon>Hypocreomycetidae</taxon>
        <taxon>Glomerellales</taxon>
        <taxon>Plectosphaerellaceae</taxon>
        <taxon>Verticillium</taxon>
    </lineage>
</organism>
<sequence length="203" mass="21447">MTDLQAISNRAKKKDQTKLTALNHTATMRSAVHLLLGVVSALALLASASPINTSLNPSTLARRALDYQHPVYTAGGRFEYCGEVAVTPTPDTSSAAPLAADCSLIADDVGARQGAYTFAAADFKHDGWAWVAAKGTCTFAARFDTAAARTKLLVGTNDVRFYISSSSWLAKNGRLGVKAGVTCFNGEGQKGITWGLIRTPKPV</sequence>
<evidence type="ECO:0000259" key="1">
    <source>
        <dbReference type="Pfam" id="PF14856"/>
    </source>
</evidence>
<feature type="domain" description="Ecp2 effector protein-like" evidence="1">
    <location>
        <begin position="80"/>
        <end position="183"/>
    </location>
</feature>
<dbReference type="EMBL" id="JAEMWZ010000020">
    <property type="protein sequence ID" value="KAG7142310.1"/>
    <property type="molecule type" value="Genomic_DNA"/>
</dbReference>
<name>A0A8I2ZZF3_VERLO</name>
<comment type="caution">
    <text evidence="2">The sequence shown here is derived from an EMBL/GenBank/DDBJ whole genome shotgun (WGS) entry which is preliminary data.</text>
</comment>
<dbReference type="OrthoDB" id="4829822at2759"/>
<dbReference type="Pfam" id="PF14856">
    <property type="entry name" value="Hce2"/>
    <property type="match status" value="1"/>
</dbReference>
<proteinExistence type="predicted"/>
<reference evidence="2" key="1">
    <citation type="journal article" date="2021" name="Mol. Plant Pathol.">
        <title>A 20-kb lineage-specific genomic region tames virulence in pathogenic amphidiploid Verticillium longisporum.</title>
        <authorList>
            <person name="Harting R."/>
            <person name="Starke J."/>
            <person name="Kusch H."/>
            <person name="Poggeler S."/>
            <person name="Maurus I."/>
            <person name="Schluter R."/>
            <person name="Landesfeind M."/>
            <person name="Bulla I."/>
            <person name="Nowrousian M."/>
            <person name="de Jonge R."/>
            <person name="Stahlhut G."/>
            <person name="Hoff K.J."/>
            <person name="Asshauer K.P."/>
            <person name="Thurmer A."/>
            <person name="Stanke M."/>
            <person name="Daniel R."/>
            <person name="Morgenstern B."/>
            <person name="Thomma B.P.H.J."/>
            <person name="Kronstad J.W."/>
            <person name="Braus-Stromeyer S.A."/>
            <person name="Braus G.H."/>
        </authorList>
    </citation>
    <scope>NUCLEOTIDE SEQUENCE</scope>
    <source>
        <strain evidence="2">Vl32</strain>
    </source>
</reference>